<evidence type="ECO:0000256" key="1">
    <source>
        <dbReference type="ARBA" id="ARBA00022801"/>
    </source>
</evidence>
<dbReference type="Proteomes" id="UP001198983">
    <property type="component" value="Chromosome"/>
</dbReference>
<proteinExistence type="predicted"/>
<name>A0AAX2ZKJ9_9FIRM</name>
<dbReference type="InterPro" id="IPR029016">
    <property type="entry name" value="GAF-like_dom_sf"/>
</dbReference>
<evidence type="ECO:0000313" key="3">
    <source>
        <dbReference type="EMBL" id="UEL48619.1"/>
    </source>
</evidence>
<dbReference type="EMBL" id="CP081135">
    <property type="protein sequence ID" value="UEL48619.1"/>
    <property type="molecule type" value="Genomic_DNA"/>
</dbReference>
<reference evidence="3 4" key="1">
    <citation type="journal article" date="2023" name="Int. J. Syst. Evol. Microbiol.">
        <title>Terrisporobacter hibernicus sp. nov., isolated from bovine faeces in Northern Ireland.</title>
        <authorList>
            <person name="Mitchell M."/>
            <person name="Nguyen S.V."/>
            <person name="Connor M."/>
            <person name="Fairley D.J."/>
            <person name="Donoghue O."/>
            <person name="Marshall H."/>
            <person name="Koolman L."/>
            <person name="McMullan G."/>
            <person name="Schaffer K.E."/>
            <person name="McGrath J.W."/>
            <person name="Fanning S."/>
        </authorList>
    </citation>
    <scope>NUCLEOTIDE SEQUENCE [LARGE SCALE GENOMIC DNA]</scope>
    <source>
        <strain evidence="3 4">MCA3</strain>
    </source>
</reference>
<dbReference type="Pfam" id="PF13185">
    <property type="entry name" value="GAF_2"/>
    <property type="match status" value="1"/>
</dbReference>
<dbReference type="AlphaFoldDB" id="A0AAX2ZKJ9"/>
<evidence type="ECO:0000259" key="2">
    <source>
        <dbReference type="SMART" id="SM00331"/>
    </source>
</evidence>
<evidence type="ECO:0000313" key="4">
    <source>
        <dbReference type="Proteomes" id="UP001198983"/>
    </source>
</evidence>
<dbReference type="InterPro" id="IPR036457">
    <property type="entry name" value="PPM-type-like_dom_sf"/>
</dbReference>
<organism evidence="3 4">
    <name type="scientific">Terrisporobacter hibernicus</name>
    <dbReference type="NCBI Taxonomy" id="2813371"/>
    <lineage>
        <taxon>Bacteria</taxon>
        <taxon>Bacillati</taxon>
        <taxon>Bacillota</taxon>
        <taxon>Clostridia</taxon>
        <taxon>Peptostreptococcales</taxon>
        <taxon>Peptostreptococcaceae</taxon>
        <taxon>Terrisporobacter</taxon>
    </lineage>
</organism>
<dbReference type="PANTHER" id="PTHR43156">
    <property type="entry name" value="STAGE II SPORULATION PROTEIN E-RELATED"/>
    <property type="match status" value="1"/>
</dbReference>
<gene>
    <name evidence="3" type="ORF">JW646_03965</name>
</gene>
<protein>
    <submittedName>
        <fullName evidence="3">SpoIIE family protein phosphatase</fullName>
    </submittedName>
</protein>
<dbReference type="Gene3D" id="3.60.40.10">
    <property type="entry name" value="PPM-type phosphatase domain"/>
    <property type="match status" value="1"/>
</dbReference>
<dbReference type="Pfam" id="PF07228">
    <property type="entry name" value="SpoIIE"/>
    <property type="match status" value="1"/>
</dbReference>
<dbReference type="KEGG" id="tem:JW646_03965"/>
<dbReference type="SUPFAM" id="SSF81606">
    <property type="entry name" value="PP2C-like"/>
    <property type="match status" value="1"/>
</dbReference>
<dbReference type="InterPro" id="IPR052016">
    <property type="entry name" value="Bact_Sigma-Reg"/>
</dbReference>
<keyword evidence="1" id="KW-0378">Hydrolase</keyword>
<dbReference type="SUPFAM" id="SSF55781">
    <property type="entry name" value="GAF domain-like"/>
    <property type="match status" value="2"/>
</dbReference>
<keyword evidence="4" id="KW-1185">Reference proteome</keyword>
<dbReference type="Gene3D" id="3.30.450.40">
    <property type="match status" value="1"/>
</dbReference>
<sequence length="588" mass="68099">MTNINMKIKNLVDISSLVTESTNFFDIKDKIIEKMLEVVFPRKACVNLFYNSDYKHAYLVCSNSLDYIRETFKPDEAKGVKFDFYEDYPEYIHDAVEFKKIIYIKNVFEDERAVKERDLAKLEKYTGRVVFPLIYNKKVVGFMTCFLDEDDILKDEDIDFVSSIASLIALSIEITEKNSQKNFVIDKLRSSLELISEATRKLYQNKNIDEFLVHLSDIAKKTTKSQDSVILIDKNNCKNKIFRSYCKLDEKDFNMEDTVNLLLSKNVQGQYVNDREQSKDINLNVDTYIFYKLSNESESIGVILCTDGKKYEDDDLNILSILSKQVTVAMQLYDYSEKNVKHKLIAKELNILNKQQKLIMNDSKMECNNEKELEFYHRPATVVGGDFYYAHKIDDKRVAYIIADVMGHGIVANYMVAMIKGAFKTLCYQYKTPGEIATYLNKILYDEFDKMGVFATALINVFDTERNILSVSNAGHYSPIIIDENGQVVESLNCKKGIPIGVLPEGEYHSNTFSVENYPMIFMFTDGILEIKNNAKEEFGVDRLKRFVENNYKNNKNRIVENLKKEAEKFTGNDNFDDDILILMLKNI</sequence>
<feature type="domain" description="PPM-type phosphatase" evidence="2">
    <location>
        <begin position="370"/>
        <end position="587"/>
    </location>
</feature>
<dbReference type="GO" id="GO:0016791">
    <property type="term" value="F:phosphatase activity"/>
    <property type="evidence" value="ECO:0007669"/>
    <property type="project" value="TreeGrafter"/>
</dbReference>
<dbReference type="InterPro" id="IPR003018">
    <property type="entry name" value="GAF"/>
</dbReference>
<accession>A0AAX2ZKJ9</accession>
<dbReference type="InterPro" id="IPR001932">
    <property type="entry name" value="PPM-type_phosphatase-like_dom"/>
</dbReference>
<dbReference type="SMART" id="SM00331">
    <property type="entry name" value="PP2C_SIG"/>
    <property type="match status" value="1"/>
</dbReference>
<dbReference type="PANTHER" id="PTHR43156:SF2">
    <property type="entry name" value="STAGE II SPORULATION PROTEIN E"/>
    <property type="match status" value="1"/>
</dbReference>